<accession>A0AAP9KT16</accession>
<sequence length="350" mass="40834">MRKSYIRGSKVSIIIAIILFVVSFVFIVASINSFRSLETLYKEGDDFSGDSGYSIIKVVAIEEQNIVDEKLKEGEKFYLVDYERGFIMLKATEKELEKFLDGRKLQDGKLTNLSSENIYKRIDAIPEVTYGRRSSRKVNITPELRRKFVDSLPKSSLIKDRVKQIINEVGVKDNKDAYTSKLKEKPFYSDMYLKPIGWGYYVMTIGVPFVLSAITIGVIFSIRRRIRHARSEYEELFIEFPETERDLDILLREAQYLDEGLKVLIYKDSIIVYKGVFNFEPLRDIKRLEFRKVTDSKGRLQGYMLDILRLDDTSNFGIKIGMIRKETEQHIVQLGNYIKEEYKKGVGYRF</sequence>
<organism evidence="2 3">
    <name type="scientific">Gemella morbillorum</name>
    <dbReference type="NCBI Taxonomy" id="29391"/>
    <lineage>
        <taxon>Bacteria</taxon>
        <taxon>Bacillati</taxon>
        <taxon>Bacillota</taxon>
        <taxon>Bacilli</taxon>
        <taxon>Bacillales</taxon>
        <taxon>Gemellaceae</taxon>
        <taxon>Gemella</taxon>
    </lineage>
</organism>
<dbReference type="Proteomes" id="UP000425411">
    <property type="component" value="Chromosome"/>
</dbReference>
<feature type="transmembrane region" description="Helical" evidence="1">
    <location>
        <begin position="12"/>
        <end position="31"/>
    </location>
</feature>
<evidence type="ECO:0000313" key="2">
    <source>
        <dbReference type="EMBL" id="QGS08938.1"/>
    </source>
</evidence>
<reference evidence="2 3" key="1">
    <citation type="submission" date="2019-11" db="EMBL/GenBank/DDBJ databases">
        <title>FDA dAtabase for Regulatory Grade micrObial Sequences (FDA-ARGOS): Supporting development and validation of Infectious Disease Dx tests.</title>
        <authorList>
            <person name="Turner S."/>
            <person name="Byrd R."/>
            <person name="Tallon L."/>
            <person name="Sadzewicz L."/>
            <person name="Vavikolanu K."/>
            <person name="Mehta A."/>
            <person name="Aluvathingal J."/>
            <person name="Nadendla S."/>
            <person name="Myers T."/>
            <person name="Yan Y."/>
            <person name="Sichtig H."/>
        </authorList>
    </citation>
    <scope>NUCLEOTIDE SEQUENCE [LARGE SCALE GENOMIC DNA]</scope>
    <source>
        <strain evidence="2 3">FDAARGOS_741</strain>
    </source>
</reference>
<keyword evidence="3" id="KW-1185">Reference proteome</keyword>
<keyword evidence="1" id="KW-0812">Transmembrane</keyword>
<gene>
    <name evidence="2" type="ORF">FOC49_03075</name>
</gene>
<feature type="transmembrane region" description="Helical" evidence="1">
    <location>
        <begin position="198"/>
        <end position="222"/>
    </location>
</feature>
<dbReference type="AlphaFoldDB" id="A0AAP9KT16"/>
<dbReference type="RefSeq" id="WP_004633318.1">
    <property type="nucleotide sequence ID" value="NZ_CP046314.1"/>
</dbReference>
<evidence type="ECO:0000313" key="3">
    <source>
        <dbReference type="Proteomes" id="UP000425411"/>
    </source>
</evidence>
<evidence type="ECO:0000256" key="1">
    <source>
        <dbReference type="SAM" id="Phobius"/>
    </source>
</evidence>
<name>A0AAP9KT16_9BACL</name>
<dbReference type="EMBL" id="CP046314">
    <property type="protein sequence ID" value="QGS08938.1"/>
    <property type="molecule type" value="Genomic_DNA"/>
</dbReference>
<keyword evidence="1" id="KW-1133">Transmembrane helix</keyword>
<protein>
    <submittedName>
        <fullName evidence="2">Uncharacterized protein</fullName>
    </submittedName>
</protein>
<keyword evidence="1" id="KW-0472">Membrane</keyword>
<proteinExistence type="predicted"/>